<dbReference type="RefSeq" id="WP_135480975.1">
    <property type="nucleotide sequence ID" value="NZ_SRMF01000001.1"/>
</dbReference>
<feature type="transmembrane region" description="Helical" evidence="13">
    <location>
        <begin position="191"/>
        <end position="213"/>
    </location>
</feature>
<comment type="caution">
    <text evidence="14">The sequence shown here is derived from an EMBL/GenBank/DDBJ whole genome shotgun (WGS) entry which is preliminary data.</text>
</comment>
<dbReference type="Proteomes" id="UP000297475">
    <property type="component" value="Unassembled WGS sequence"/>
</dbReference>
<feature type="transmembrane region" description="Helical" evidence="13">
    <location>
        <begin position="157"/>
        <end position="185"/>
    </location>
</feature>
<name>A0A4Z0WC26_9GAMM</name>
<keyword evidence="11 12" id="KW-0472">Membrane</keyword>
<evidence type="ECO:0000256" key="11">
    <source>
        <dbReference type="ARBA" id="ARBA00023136"/>
    </source>
</evidence>
<feature type="transmembrane region" description="Helical" evidence="13">
    <location>
        <begin position="44"/>
        <end position="64"/>
    </location>
</feature>
<evidence type="ECO:0000256" key="9">
    <source>
        <dbReference type="ARBA" id="ARBA00022748"/>
    </source>
</evidence>
<dbReference type="EMBL" id="SRMF01000001">
    <property type="protein sequence ID" value="TGG95364.1"/>
    <property type="molecule type" value="Genomic_DNA"/>
</dbReference>
<dbReference type="PANTHER" id="PTHR30070">
    <property type="entry name" value="HEME EXPORTER PROTEIN B"/>
    <property type="match status" value="1"/>
</dbReference>
<dbReference type="GO" id="GO:0017004">
    <property type="term" value="P:cytochrome complex assembly"/>
    <property type="evidence" value="ECO:0007669"/>
    <property type="project" value="UniProtKB-KW"/>
</dbReference>
<dbReference type="InterPro" id="IPR003544">
    <property type="entry name" value="Cyt_c_biogenesis_CcmB"/>
</dbReference>
<feature type="transmembrane region" description="Helical" evidence="13">
    <location>
        <begin position="99"/>
        <end position="119"/>
    </location>
</feature>
<keyword evidence="15" id="KW-1185">Reference proteome</keyword>
<feature type="transmembrane region" description="Helical" evidence="13">
    <location>
        <begin position="20"/>
        <end position="38"/>
    </location>
</feature>
<gene>
    <name evidence="14" type="primary">ccmB</name>
    <name evidence="14" type="ORF">E4656_02775</name>
</gene>
<keyword evidence="5 12" id="KW-0813">Transport</keyword>
<dbReference type="Pfam" id="PF03379">
    <property type="entry name" value="CcmB"/>
    <property type="match status" value="1"/>
</dbReference>
<proteinExistence type="inferred from homology"/>
<reference evidence="14 15" key="1">
    <citation type="submission" date="2019-04" db="EMBL/GenBank/DDBJ databases">
        <title>Natronospirillum operosus gen. nov., sp. nov., a haloalkaliphilic satellite isolated from decaying biomass of laboratory culture of cyanobacterium Geitlerinema sp. and proposal of Natronospirillaceae fam. nov. and Saccharospirillaceae fam. nov.</title>
        <authorList>
            <person name="Kevbrin V."/>
            <person name="Boltyanskaya Y."/>
            <person name="Koziaeva V."/>
            <person name="Grouzdev D.S."/>
            <person name="Park M."/>
            <person name="Cho J."/>
        </authorList>
    </citation>
    <scope>NUCLEOTIDE SEQUENCE [LARGE SCALE GENOMIC DNA]</scope>
    <source>
        <strain evidence="14 15">G-116</strain>
    </source>
</reference>
<dbReference type="AlphaFoldDB" id="A0A4Z0WC26"/>
<dbReference type="NCBIfam" id="TIGR01190">
    <property type="entry name" value="ccmB"/>
    <property type="match status" value="1"/>
</dbReference>
<accession>A0A4Z0WC26</accession>
<dbReference type="GO" id="GO:1903607">
    <property type="term" value="P:cytochrome c biosynthetic process"/>
    <property type="evidence" value="ECO:0007669"/>
    <property type="project" value="TreeGrafter"/>
</dbReference>
<evidence type="ECO:0000256" key="7">
    <source>
        <dbReference type="ARBA" id="ARBA00022519"/>
    </source>
</evidence>
<evidence type="ECO:0000313" key="14">
    <source>
        <dbReference type="EMBL" id="TGG95364.1"/>
    </source>
</evidence>
<dbReference type="PIRSF" id="PIRSF002764">
    <property type="entry name" value="CcmB"/>
    <property type="match status" value="1"/>
</dbReference>
<dbReference type="GO" id="GO:0015232">
    <property type="term" value="F:heme transmembrane transporter activity"/>
    <property type="evidence" value="ECO:0007669"/>
    <property type="project" value="InterPro"/>
</dbReference>
<keyword evidence="10 13" id="KW-1133">Transmembrane helix</keyword>
<evidence type="ECO:0000256" key="12">
    <source>
        <dbReference type="PIRNR" id="PIRNR002764"/>
    </source>
</evidence>
<keyword evidence="9 12" id="KW-0201">Cytochrome c-type biogenesis</keyword>
<keyword evidence="7 12" id="KW-0997">Cell inner membrane</keyword>
<keyword evidence="6 12" id="KW-1003">Cell membrane</keyword>
<comment type="similarity">
    <text evidence="3 12">Belongs to the CcmB/CycW/HelB family.</text>
</comment>
<evidence type="ECO:0000256" key="8">
    <source>
        <dbReference type="ARBA" id="ARBA00022692"/>
    </source>
</evidence>
<comment type="subcellular location">
    <subcellularLocation>
        <location evidence="2">Cell inner membrane</location>
        <topology evidence="2">Multi-pass membrane protein</topology>
    </subcellularLocation>
</comment>
<keyword evidence="8 13" id="KW-0812">Transmembrane</keyword>
<evidence type="ECO:0000256" key="4">
    <source>
        <dbReference type="ARBA" id="ARBA00016452"/>
    </source>
</evidence>
<evidence type="ECO:0000256" key="6">
    <source>
        <dbReference type="ARBA" id="ARBA00022475"/>
    </source>
</evidence>
<dbReference type="PRINTS" id="PR01414">
    <property type="entry name" value="CCMBBIOGNSIS"/>
</dbReference>
<dbReference type="OrthoDB" id="9799895at2"/>
<dbReference type="GO" id="GO:0005886">
    <property type="term" value="C:plasma membrane"/>
    <property type="evidence" value="ECO:0007669"/>
    <property type="project" value="UniProtKB-SubCell"/>
</dbReference>
<evidence type="ECO:0000256" key="3">
    <source>
        <dbReference type="ARBA" id="ARBA00010544"/>
    </source>
</evidence>
<sequence length="219" mass="23179">MLFLLRREWLLSWRRRAELVNPLVFNLMVITLFPLGITPEAEKLAVLAPGILWVAALLATLLSLDLMFRYDHQDGSLEQVAASGTPLAALILAKIINHWLFTGLALTLMAPLLGLMLHLSGDLMLLMMLVLALGTLVFSAIGSIGAALVAGLRRGGLLLSLLVIPLYIPVLIFGTGTISAAIAGLPFVAPLATLAAMASMALAAAPWVAGAALRLSIND</sequence>
<dbReference type="InterPro" id="IPR026031">
    <property type="entry name" value="Cyt_c_CcmB_bac"/>
</dbReference>
<organism evidence="14 15">
    <name type="scientific">Natronospirillum operosum</name>
    <dbReference type="NCBI Taxonomy" id="2759953"/>
    <lineage>
        <taxon>Bacteria</taxon>
        <taxon>Pseudomonadati</taxon>
        <taxon>Pseudomonadota</taxon>
        <taxon>Gammaproteobacteria</taxon>
        <taxon>Oceanospirillales</taxon>
        <taxon>Natronospirillaceae</taxon>
        <taxon>Natronospirillum</taxon>
    </lineage>
</organism>
<evidence type="ECO:0000256" key="10">
    <source>
        <dbReference type="ARBA" id="ARBA00022989"/>
    </source>
</evidence>
<evidence type="ECO:0000313" key="15">
    <source>
        <dbReference type="Proteomes" id="UP000297475"/>
    </source>
</evidence>
<evidence type="ECO:0000256" key="5">
    <source>
        <dbReference type="ARBA" id="ARBA00022448"/>
    </source>
</evidence>
<feature type="transmembrane region" description="Helical" evidence="13">
    <location>
        <begin position="125"/>
        <end position="150"/>
    </location>
</feature>
<comment type="function">
    <text evidence="1 12">Required for the export of heme to the periplasm for the biogenesis of c-type cytochromes.</text>
</comment>
<protein>
    <recommendedName>
        <fullName evidence="4 12">Heme exporter protein B</fullName>
    </recommendedName>
</protein>
<evidence type="ECO:0000256" key="13">
    <source>
        <dbReference type="SAM" id="Phobius"/>
    </source>
</evidence>
<evidence type="ECO:0000256" key="1">
    <source>
        <dbReference type="ARBA" id="ARBA00002442"/>
    </source>
</evidence>
<evidence type="ECO:0000256" key="2">
    <source>
        <dbReference type="ARBA" id="ARBA00004429"/>
    </source>
</evidence>
<dbReference type="PANTHER" id="PTHR30070:SF1">
    <property type="entry name" value="CYTOCHROME C BIOGENESIS B-RELATED"/>
    <property type="match status" value="1"/>
</dbReference>